<dbReference type="EMBL" id="FNBK01000021">
    <property type="protein sequence ID" value="SDG28527.1"/>
    <property type="molecule type" value="Genomic_DNA"/>
</dbReference>
<dbReference type="RefSeq" id="WP_092695251.1">
    <property type="nucleotide sequence ID" value="NZ_FNBK01000021.1"/>
</dbReference>
<accession>A0A1G7SZN7</accession>
<dbReference type="PANTHER" id="PTHR12110">
    <property type="entry name" value="HYDROXYPYRUVATE ISOMERASE"/>
    <property type="match status" value="1"/>
</dbReference>
<dbReference type="Pfam" id="PF01261">
    <property type="entry name" value="AP_endonuc_2"/>
    <property type="match status" value="1"/>
</dbReference>
<feature type="domain" description="Xylose isomerase-like TIM barrel" evidence="1">
    <location>
        <begin position="21"/>
        <end position="228"/>
    </location>
</feature>
<organism evidence="2 3">
    <name type="scientific">Halorientalis regularis</name>
    <dbReference type="NCBI Taxonomy" id="660518"/>
    <lineage>
        <taxon>Archaea</taxon>
        <taxon>Methanobacteriati</taxon>
        <taxon>Methanobacteriota</taxon>
        <taxon>Stenosarchaea group</taxon>
        <taxon>Halobacteria</taxon>
        <taxon>Halobacteriales</taxon>
        <taxon>Haloarculaceae</taxon>
        <taxon>Halorientalis</taxon>
    </lineage>
</organism>
<proteinExistence type="predicted"/>
<dbReference type="AlphaFoldDB" id="A0A1G7SZN7"/>
<reference evidence="3" key="1">
    <citation type="submission" date="2016-10" db="EMBL/GenBank/DDBJ databases">
        <authorList>
            <person name="Varghese N."/>
            <person name="Submissions S."/>
        </authorList>
    </citation>
    <scope>NUCLEOTIDE SEQUENCE [LARGE SCALE GENOMIC DNA]</scope>
    <source>
        <strain evidence="3">IBRC-M 10760</strain>
    </source>
</reference>
<keyword evidence="2" id="KW-0413">Isomerase</keyword>
<dbReference type="STRING" id="660518.SAMN05216218_12138"/>
<dbReference type="Proteomes" id="UP000199076">
    <property type="component" value="Unassembled WGS sequence"/>
</dbReference>
<dbReference type="PANTHER" id="PTHR12110:SF21">
    <property type="entry name" value="XYLOSE ISOMERASE-LIKE TIM BARREL DOMAIN-CONTAINING PROTEIN"/>
    <property type="match status" value="1"/>
</dbReference>
<gene>
    <name evidence="2" type="ORF">SAMN05216218_12138</name>
</gene>
<evidence type="ECO:0000313" key="3">
    <source>
        <dbReference type="Proteomes" id="UP000199076"/>
    </source>
</evidence>
<evidence type="ECO:0000313" key="2">
    <source>
        <dbReference type="EMBL" id="SDG28527.1"/>
    </source>
</evidence>
<protein>
    <submittedName>
        <fullName evidence="2">Sugar phosphate isomerase/epimerase</fullName>
    </submittedName>
</protein>
<dbReference type="InterPro" id="IPR036237">
    <property type="entry name" value="Xyl_isomerase-like_sf"/>
</dbReference>
<dbReference type="InterPro" id="IPR050312">
    <property type="entry name" value="IolE/XylAMocC-like"/>
</dbReference>
<dbReference type="OrthoDB" id="372143at2157"/>
<evidence type="ECO:0000259" key="1">
    <source>
        <dbReference type="Pfam" id="PF01261"/>
    </source>
</evidence>
<dbReference type="Gene3D" id="3.20.20.150">
    <property type="entry name" value="Divalent-metal-dependent TIM barrel enzymes"/>
    <property type="match status" value="1"/>
</dbReference>
<name>A0A1G7SZN7_9EURY</name>
<dbReference type="InterPro" id="IPR013022">
    <property type="entry name" value="Xyl_isomerase-like_TIM-brl"/>
</dbReference>
<sequence>MDIGVSVGPYVDRIDELPGSFSFVEVAIGEGERPVSALDPAALSERLTTRGFGATVHLPYRQPLATTVERIDSATLEYFDTLLAAAAAMGADTAVAHPRSRGSGRDHLADRMGSVVDRAEEHGVTVCFETVGHAGGVALEQVGELAAEAGAAVCLDVGYAYLEAGTEGTTAFLDSYGDIVDHLHVHGARHRRDTHIPVGSGDVDYATLGPALADAAPTTATVEVFTDDPGYLTSSAERFTAALDGVSPEDEYP</sequence>
<dbReference type="GO" id="GO:0016853">
    <property type="term" value="F:isomerase activity"/>
    <property type="evidence" value="ECO:0007669"/>
    <property type="project" value="UniProtKB-KW"/>
</dbReference>
<dbReference type="SUPFAM" id="SSF51658">
    <property type="entry name" value="Xylose isomerase-like"/>
    <property type="match status" value="1"/>
</dbReference>
<keyword evidence="3" id="KW-1185">Reference proteome</keyword>